<evidence type="ECO:0000313" key="3">
    <source>
        <dbReference type="Proteomes" id="UP000291078"/>
    </source>
</evidence>
<keyword evidence="1" id="KW-0812">Transmembrane</keyword>
<feature type="transmembrane region" description="Helical" evidence="1">
    <location>
        <begin position="46"/>
        <end position="67"/>
    </location>
</feature>
<proteinExistence type="predicted"/>
<sequence length="99" mass="10243">MTFEMPPLPALPVLSRLLAAIFGGYLLASSAIVASAMLAPDHRASAVMASSLLSYAIYTAAVIWTFAARTTRAAWLGLLAPAALLLMLAGLAWAARGLA</sequence>
<keyword evidence="3" id="KW-1185">Reference proteome</keyword>
<dbReference type="Proteomes" id="UP000291078">
    <property type="component" value="Unassembled WGS sequence"/>
</dbReference>
<dbReference type="EMBL" id="SGXM01000002">
    <property type="protein sequence ID" value="RZT39344.1"/>
    <property type="molecule type" value="Genomic_DNA"/>
</dbReference>
<gene>
    <name evidence="2" type="ORF">EV147_2539</name>
</gene>
<dbReference type="AlphaFoldDB" id="A0A4Q7RZN9"/>
<feature type="transmembrane region" description="Helical" evidence="1">
    <location>
        <begin position="20"/>
        <end position="39"/>
    </location>
</feature>
<keyword evidence="1" id="KW-1133">Transmembrane helix</keyword>
<keyword evidence="1" id="KW-0472">Membrane</keyword>
<organism evidence="2 3">
    <name type="scientific">Cupriavidus agavae</name>
    <dbReference type="NCBI Taxonomy" id="1001822"/>
    <lineage>
        <taxon>Bacteria</taxon>
        <taxon>Pseudomonadati</taxon>
        <taxon>Pseudomonadota</taxon>
        <taxon>Betaproteobacteria</taxon>
        <taxon>Burkholderiales</taxon>
        <taxon>Burkholderiaceae</taxon>
        <taxon>Cupriavidus</taxon>
    </lineage>
</organism>
<evidence type="ECO:0000256" key="1">
    <source>
        <dbReference type="SAM" id="Phobius"/>
    </source>
</evidence>
<feature type="transmembrane region" description="Helical" evidence="1">
    <location>
        <begin position="73"/>
        <end position="95"/>
    </location>
</feature>
<accession>A0A4Q7RZN9</accession>
<name>A0A4Q7RZN9_9BURK</name>
<dbReference type="RefSeq" id="WP_130391519.1">
    <property type="nucleotide sequence ID" value="NZ_SGXM01000002.1"/>
</dbReference>
<comment type="caution">
    <text evidence="2">The sequence shown here is derived from an EMBL/GenBank/DDBJ whole genome shotgun (WGS) entry which is preliminary data.</text>
</comment>
<dbReference type="OrthoDB" id="1684279at2"/>
<reference evidence="2 3" key="1">
    <citation type="journal article" date="2015" name="Stand. Genomic Sci.">
        <title>Genomic Encyclopedia of Bacterial and Archaeal Type Strains, Phase III: the genomes of soil and plant-associated and newly described type strains.</title>
        <authorList>
            <person name="Whitman W.B."/>
            <person name="Woyke T."/>
            <person name="Klenk H.P."/>
            <person name="Zhou Y."/>
            <person name="Lilburn T.G."/>
            <person name="Beck B.J."/>
            <person name="De Vos P."/>
            <person name="Vandamme P."/>
            <person name="Eisen J.A."/>
            <person name="Garrity G."/>
            <person name="Hugenholtz P."/>
            <person name="Kyrpides N.C."/>
        </authorList>
    </citation>
    <scope>NUCLEOTIDE SEQUENCE [LARGE SCALE GENOMIC DNA]</scope>
    <source>
        <strain evidence="2 3">ASC-9842</strain>
    </source>
</reference>
<protein>
    <recommendedName>
        <fullName evidence="4">DUF3649 domain-containing protein</fullName>
    </recommendedName>
</protein>
<evidence type="ECO:0000313" key="2">
    <source>
        <dbReference type="EMBL" id="RZT39344.1"/>
    </source>
</evidence>
<evidence type="ECO:0008006" key="4">
    <source>
        <dbReference type="Google" id="ProtNLM"/>
    </source>
</evidence>